<reference evidence="2" key="1">
    <citation type="submission" date="2022-11" db="UniProtKB">
        <authorList>
            <consortium name="WormBaseParasite"/>
        </authorList>
    </citation>
    <scope>IDENTIFICATION</scope>
</reference>
<keyword evidence="1" id="KW-1185">Reference proteome</keyword>
<dbReference type="AlphaFoldDB" id="A0A915HMZ2"/>
<dbReference type="WBParaSite" id="nRc.2.0.1.t03318-RA">
    <property type="protein sequence ID" value="nRc.2.0.1.t03318-RA"/>
    <property type="gene ID" value="nRc.2.0.1.g03318"/>
</dbReference>
<dbReference type="Gene3D" id="3.30.420.10">
    <property type="entry name" value="Ribonuclease H-like superfamily/Ribonuclease H"/>
    <property type="match status" value="1"/>
</dbReference>
<proteinExistence type="predicted"/>
<evidence type="ECO:0000313" key="1">
    <source>
        <dbReference type="Proteomes" id="UP000887565"/>
    </source>
</evidence>
<sequence length="89" mass="10798">MVECFNQTLIPQLKKYIPDDPDNWELYLPYAVFAYNARPHTAMHHWPFKLLSGYKPRITFDYDCARRLILRLNYNAYQHILTQAQLKMY</sequence>
<dbReference type="Proteomes" id="UP000887565">
    <property type="component" value="Unplaced"/>
</dbReference>
<accession>A0A915HMZ2</accession>
<organism evidence="1 2">
    <name type="scientific">Romanomermis culicivorax</name>
    <name type="common">Nematode worm</name>
    <dbReference type="NCBI Taxonomy" id="13658"/>
    <lineage>
        <taxon>Eukaryota</taxon>
        <taxon>Metazoa</taxon>
        <taxon>Ecdysozoa</taxon>
        <taxon>Nematoda</taxon>
        <taxon>Enoplea</taxon>
        <taxon>Dorylaimia</taxon>
        <taxon>Mermithida</taxon>
        <taxon>Mermithoidea</taxon>
        <taxon>Mermithidae</taxon>
        <taxon>Romanomermis</taxon>
    </lineage>
</organism>
<dbReference type="InterPro" id="IPR036397">
    <property type="entry name" value="RNaseH_sf"/>
</dbReference>
<dbReference type="InterPro" id="IPR012337">
    <property type="entry name" value="RNaseH-like_sf"/>
</dbReference>
<protein>
    <submittedName>
        <fullName evidence="2">Integrase catalytic domain-containing protein</fullName>
    </submittedName>
</protein>
<dbReference type="GO" id="GO:0003676">
    <property type="term" value="F:nucleic acid binding"/>
    <property type="evidence" value="ECO:0007669"/>
    <property type="project" value="InterPro"/>
</dbReference>
<name>A0A915HMZ2_ROMCU</name>
<dbReference type="SUPFAM" id="SSF53098">
    <property type="entry name" value="Ribonuclease H-like"/>
    <property type="match status" value="1"/>
</dbReference>
<evidence type="ECO:0000313" key="2">
    <source>
        <dbReference type="WBParaSite" id="nRc.2.0.1.t03318-RA"/>
    </source>
</evidence>